<protein>
    <submittedName>
        <fullName evidence="1">Uncharacterized protein</fullName>
    </submittedName>
</protein>
<comment type="caution">
    <text evidence="1">The sequence shown here is derived from an EMBL/GenBank/DDBJ whole genome shotgun (WGS) entry which is preliminary data.</text>
</comment>
<dbReference type="Proteomes" id="UP000230052">
    <property type="component" value="Unassembled WGS sequence"/>
</dbReference>
<accession>A0A2J0L4K4</accession>
<dbReference type="EMBL" id="PEWV01000056">
    <property type="protein sequence ID" value="PIU41457.1"/>
    <property type="molecule type" value="Genomic_DNA"/>
</dbReference>
<reference evidence="1 2" key="1">
    <citation type="submission" date="2017-09" db="EMBL/GenBank/DDBJ databases">
        <title>Depth-based differentiation of microbial function through sediment-hosted aquifers and enrichment of novel symbionts in the deep terrestrial subsurface.</title>
        <authorList>
            <person name="Probst A.J."/>
            <person name="Ladd B."/>
            <person name="Jarett J.K."/>
            <person name="Geller-Mcgrath D.E."/>
            <person name="Sieber C.M."/>
            <person name="Emerson J.B."/>
            <person name="Anantharaman K."/>
            <person name="Thomas B.C."/>
            <person name="Malmstrom R."/>
            <person name="Stieglmeier M."/>
            <person name="Klingl A."/>
            <person name="Woyke T."/>
            <person name="Ryan C.M."/>
            <person name="Banfield J.F."/>
        </authorList>
    </citation>
    <scope>NUCLEOTIDE SEQUENCE [LARGE SCALE GENOMIC DNA]</scope>
    <source>
        <strain evidence="1">CG07_land_8_20_14_0_80_42_15</strain>
    </source>
</reference>
<proteinExistence type="predicted"/>
<dbReference type="AlphaFoldDB" id="A0A2J0L4K4"/>
<sequence length="91" mass="10489">MKKQSFKRVLLGLGLDCKDGHVRVTKGKNFRLYGGSEETHNLMQEKAIKFNEQLDKIGKKLDNVNRNEFYDIAHKIGLKILDDSDNLRGKK</sequence>
<organism evidence="1 2">
    <name type="scientific">Candidatus Aquitaenariimonas noxiae</name>
    <dbReference type="NCBI Taxonomy" id="1974741"/>
    <lineage>
        <taxon>Bacteria</taxon>
        <taxon>Pseudomonadati</taxon>
        <taxon>Candidatus Omnitrophota</taxon>
        <taxon>Candidatus Aquitaenariimonas</taxon>
    </lineage>
</organism>
<gene>
    <name evidence="1" type="ORF">COS99_05380</name>
</gene>
<evidence type="ECO:0000313" key="2">
    <source>
        <dbReference type="Proteomes" id="UP000230052"/>
    </source>
</evidence>
<evidence type="ECO:0000313" key="1">
    <source>
        <dbReference type="EMBL" id="PIU41457.1"/>
    </source>
</evidence>
<name>A0A2J0L4K4_9BACT</name>